<feature type="transmembrane region" description="Helical" evidence="1">
    <location>
        <begin position="155"/>
        <end position="180"/>
    </location>
</feature>
<gene>
    <name evidence="2" type="ORF">AH67_02540</name>
</gene>
<feature type="transmembrane region" description="Helical" evidence="1">
    <location>
        <begin position="12"/>
        <end position="40"/>
    </location>
</feature>
<evidence type="ECO:0000313" key="2">
    <source>
        <dbReference type="EMBL" id="AIZ15944.1"/>
    </source>
</evidence>
<keyword evidence="1" id="KW-0472">Membrane</keyword>
<dbReference type="PIRSF" id="PIRSF037394">
    <property type="entry name" value="ABC_thiamine-permease_YkoE_prd"/>
    <property type="match status" value="1"/>
</dbReference>
<dbReference type="EMBL" id="CP007457">
    <property type="protein sequence ID" value="AIZ15944.1"/>
    <property type="molecule type" value="Genomic_DNA"/>
</dbReference>
<evidence type="ECO:0000313" key="3">
    <source>
        <dbReference type="Proteomes" id="UP000030636"/>
    </source>
</evidence>
<keyword evidence="3" id="KW-1185">Reference proteome</keyword>
<evidence type="ECO:0000256" key="1">
    <source>
        <dbReference type="SAM" id="Phobius"/>
    </source>
</evidence>
<dbReference type="Pfam" id="PF09819">
    <property type="entry name" value="ABC_cobalt"/>
    <property type="match status" value="1"/>
</dbReference>
<dbReference type="KEGG" id="bpsp:AH67_02540"/>
<feature type="transmembrane region" description="Helical" evidence="1">
    <location>
        <begin position="130"/>
        <end position="148"/>
    </location>
</feature>
<keyword evidence="1" id="KW-0812">Transmembrane</keyword>
<keyword evidence="1" id="KW-1133">Transmembrane helix</keyword>
<reference evidence="2 3" key="1">
    <citation type="journal article" date="2015" name="Genome Announc.">
        <title>Bifidobacterium pseudolongum Strain PV8-2, Isolated from a Stool Sample of an Anemic Kenyan Infant.</title>
        <authorList>
            <person name="Vazquez-Gutierrez P."/>
            <person name="Lacroix C."/>
            <person name="Chassard C."/>
            <person name="Klumpp J."/>
            <person name="Stevens M.J."/>
            <person name="Jans C."/>
        </authorList>
    </citation>
    <scope>NUCLEOTIDE SEQUENCE [LARGE SCALE GENOMIC DNA]</scope>
    <source>
        <strain evidence="2 3">PV8-2</strain>
    </source>
</reference>
<sequence>MNQSVMPSRHRFRWSVADITVTAVIAVASGIVFWAIGFIYAPIGSVLDIVPGASDLLNGFYYIAGPLAMIIVRKPGAALFAEMVASVLEALLGSQWGGAGTVLPGLLQGLGAELAFALCAYGVWNMAVTALSGALSALGGFTASWMLYGMGKSGLVLTVGIVCNVLSGAVVAGVLMWVLYRGLAGTGALERLAGGRAAVKAAAPVVADPEA</sequence>
<name>A0A0A7IAY9_9BIFI</name>
<feature type="transmembrane region" description="Helical" evidence="1">
    <location>
        <begin position="60"/>
        <end position="81"/>
    </location>
</feature>
<accession>A0A0A7IAY9</accession>
<dbReference type="HOGENOM" id="CLU_089225_0_0_11"/>
<dbReference type="InterPro" id="IPR017195">
    <property type="entry name" value="ABC_thiamin-permease_prd"/>
</dbReference>
<dbReference type="STRING" id="1447715.AH67_02540"/>
<dbReference type="AlphaFoldDB" id="A0A0A7IAY9"/>
<dbReference type="RefSeq" id="WP_026647957.1">
    <property type="nucleotide sequence ID" value="NZ_CP007457.1"/>
</dbReference>
<proteinExistence type="predicted"/>
<dbReference type="Proteomes" id="UP000030636">
    <property type="component" value="Chromosome"/>
</dbReference>
<organism evidence="2 3">
    <name type="scientific">Bifidobacterium pseudolongum PV8-2</name>
    <dbReference type="NCBI Taxonomy" id="1447715"/>
    <lineage>
        <taxon>Bacteria</taxon>
        <taxon>Bacillati</taxon>
        <taxon>Actinomycetota</taxon>
        <taxon>Actinomycetes</taxon>
        <taxon>Bifidobacteriales</taxon>
        <taxon>Bifidobacteriaceae</taxon>
        <taxon>Bifidobacterium</taxon>
    </lineage>
</organism>
<dbReference type="OrthoDB" id="8017424at2"/>
<protein>
    <submittedName>
        <fullName evidence="2">ABC transporter permease</fullName>
    </submittedName>
</protein>